<dbReference type="AlphaFoldDB" id="A0AAW1XBD2"/>
<sequence length="102" mass="11274">MPEKGAMSWPSSSLKSSPLLQWRLGLLTALVLVGMVVIWSMDATTMKNLVEATKSQQGYLTTKFDSRNPVNHTQYELLSDQKSTGVSVIPASLNWVSSKFRA</sequence>
<keyword evidence="1" id="KW-0472">Membrane</keyword>
<comment type="caution">
    <text evidence="2">The sequence shown here is derived from an EMBL/GenBank/DDBJ whole genome shotgun (WGS) entry which is preliminary data.</text>
</comment>
<keyword evidence="1" id="KW-0812">Transmembrane</keyword>
<evidence type="ECO:0000313" key="2">
    <source>
        <dbReference type="EMBL" id="KAK9933476.1"/>
    </source>
</evidence>
<gene>
    <name evidence="2" type="ORF">M0R45_020674</name>
</gene>
<protein>
    <submittedName>
        <fullName evidence="2">Uncharacterized protein</fullName>
    </submittedName>
</protein>
<dbReference type="EMBL" id="JBEDUW010000004">
    <property type="protein sequence ID" value="KAK9933476.1"/>
    <property type="molecule type" value="Genomic_DNA"/>
</dbReference>
<evidence type="ECO:0000313" key="3">
    <source>
        <dbReference type="Proteomes" id="UP001457282"/>
    </source>
</evidence>
<keyword evidence="1" id="KW-1133">Transmembrane helix</keyword>
<reference evidence="2 3" key="1">
    <citation type="journal article" date="2023" name="G3 (Bethesda)">
        <title>A chromosome-length genome assembly and annotation of blackberry (Rubus argutus, cv. 'Hillquist').</title>
        <authorList>
            <person name="Bruna T."/>
            <person name="Aryal R."/>
            <person name="Dudchenko O."/>
            <person name="Sargent D.J."/>
            <person name="Mead D."/>
            <person name="Buti M."/>
            <person name="Cavallini A."/>
            <person name="Hytonen T."/>
            <person name="Andres J."/>
            <person name="Pham M."/>
            <person name="Weisz D."/>
            <person name="Mascagni F."/>
            <person name="Usai G."/>
            <person name="Natali L."/>
            <person name="Bassil N."/>
            <person name="Fernandez G.E."/>
            <person name="Lomsadze A."/>
            <person name="Armour M."/>
            <person name="Olukolu B."/>
            <person name="Poorten T."/>
            <person name="Britton C."/>
            <person name="Davik J."/>
            <person name="Ashrafi H."/>
            <person name="Aiden E.L."/>
            <person name="Borodovsky M."/>
            <person name="Worthington M."/>
        </authorList>
    </citation>
    <scope>NUCLEOTIDE SEQUENCE [LARGE SCALE GENOMIC DNA]</scope>
    <source>
        <strain evidence="2">PI 553951</strain>
    </source>
</reference>
<evidence type="ECO:0000256" key="1">
    <source>
        <dbReference type="SAM" id="Phobius"/>
    </source>
</evidence>
<feature type="transmembrane region" description="Helical" evidence="1">
    <location>
        <begin position="20"/>
        <end position="39"/>
    </location>
</feature>
<dbReference type="Proteomes" id="UP001457282">
    <property type="component" value="Unassembled WGS sequence"/>
</dbReference>
<name>A0AAW1XBD2_RUBAR</name>
<organism evidence="2 3">
    <name type="scientific">Rubus argutus</name>
    <name type="common">Southern blackberry</name>
    <dbReference type="NCBI Taxonomy" id="59490"/>
    <lineage>
        <taxon>Eukaryota</taxon>
        <taxon>Viridiplantae</taxon>
        <taxon>Streptophyta</taxon>
        <taxon>Embryophyta</taxon>
        <taxon>Tracheophyta</taxon>
        <taxon>Spermatophyta</taxon>
        <taxon>Magnoliopsida</taxon>
        <taxon>eudicotyledons</taxon>
        <taxon>Gunneridae</taxon>
        <taxon>Pentapetalae</taxon>
        <taxon>rosids</taxon>
        <taxon>fabids</taxon>
        <taxon>Rosales</taxon>
        <taxon>Rosaceae</taxon>
        <taxon>Rosoideae</taxon>
        <taxon>Rosoideae incertae sedis</taxon>
        <taxon>Rubus</taxon>
    </lineage>
</organism>
<keyword evidence="3" id="KW-1185">Reference proteome</keyword>
<accession>A0AAW1XBD2</accession>
<proteinExistence type="predicted"/>